<dbReference type="InterPro" id="IPR006638">
    <property type="entry name" value="Elp3/MiaA/NifB-like_rSAM"/>
</dbReference>
<proteinExistence type="predicted"/>
<keyword evidence="12" id="KW-1185">Reference proteome</keyword>
<dbReference type="GO" id="GO:0031419">
    <property type="term" value="F:cobalamin binding"/>
    <property type="evidence" value="ECO:0007669"/>
    <property type="project" value="InterPro"/>
</dbReference>
<dbReference type="GO" id="GO:0046872">
    <property type="term" value="F:metal ion binding"/>
    <property type="evidence" value="ECO:0007669"/>
    <property type="project" value="UniProtKB-KW"/>
</dbReference>
<evidence type="ECO:0000256" key="1">
    <source>
        <dbReference type="ARBA" id="ARBA00001966"/>
    </source>
</evidence>
<dbReference type="InterPro" id="IPR006158">
    <property type="entry name" value="Cobalamin-bd"/>
</dbReference>
<feature type="domain" description="Radical SAM core" evidence="9">
    <location>
        <begin position="207"/>
        <end position="442"/>
    </location>
</feature>
<keyword evidence="6" id="KW-0408">Iron</keyword>
<accession>A0A9P3UW99</accession>
<evidence type="ECO:0000256" key="6">
    <source>
        <dbReference type="ARBA" id="ARBA00023004"/>
    </source>
</evidence>
<evidence type="ECO:0008006" key="13">
    <source>
        <dbReference type="Google" id="ProtNLM"/>
    </source>
</evidence>
<feature type="domain" description="B12-binding" evidence="8">
    <location>
        <begin position="28"/>
        <end position="160"/>
    </location>
</feature>
<dbReference type="CDD" id="cd01335">
    <property type="entry name" value="Radical_SAM"/>
    <property type="match status" value="1"/>
</dbReference>
<dbReference type="SFLD" id="SFLDG01123">
    <property type="entry name" value="methyltransferase_(Class_B)"/>
    <property type="match status" value="1"/>
</dbReference>
<dbReference type="InterPro" id="IPR007197">
    <property type="entry name" value="rSAM"/>
</dbReference>
<comment type="cofactor">
    <cofactor evidence="1">
        <name>[4Fe-4S] cluster</name>
        <dbReference type="ChEBI" id="CHEBI:49883"/>
    </cofactor>
</comment>
<evidence type="ECO:0000313" key="12">
    <source>
        <dbReference type="Proteomes" id="UP001064782"/>
    </source>
</evidence>
<evidence type="ECO:0000313" key="11">
    <source>
        <dbReference type="EMBL" id="GLD28876.1"/>
    </source>
</evidence>
<dbReference type="GO" id="GO:0051539">
    <property type="term" value="F:4 iron, 4 sulfur cluster binding"/>
    <property type="evidence" value="ECO:0007669"/>
    <property type="project" value="UniProtKB-KW"/>
</dbReference>
<dbReference type="SFLD" id="SFLDG01082">
    <property type="entry name" value="B12-binding_domain_containing"/>
    <property type="match status" value="1"/>
</dbReference>
<protein>
    <recommendedName>
        <fullName evidence="13">B12-binding domain-containing radical SAM protein</fullName>
    </recommendedName>
</protein>
<evidence type="ECO:0000256" key="4">
    <source>
        <dbReference type="ARBA" id="ARBA00022691"/>
    </source>
</evidence>
<dbReference type="SMART" id="SM00729">
    <property type="entry name" value="Elp3"/>
    <property type="match status" value="1"/>
</dbReference>
<dbReference type="Gene3D" id="3.80.30.20">
    <property type="entry name" value="tm_1862 like domain"/>
    <property type="match status" value="1"/>
</dbReference>
<evidence type="ECO:0000259" key="8">
    <source>
        <dbReference type="PROSITE" id="PS51332"/>
    </source>
</evidence>
<evidence type="ECO:0000259" key="9">
    <source>
        <dbReference type="PROSITE" id="PS51918"/>
    </source>
</evidence>
<dbReference type="PANTHER" id="PTHR43409">
    <property type="entry name" value="ANAEROBIC MAGNESIUM-PROTOPORPHYRIN IX MONOMETHYL ESTER CYCLASE-RELATED"/>
    <property type="match status" value="1"/>
</dbReference>
<keyword evidence="3" id="KW-0808">Transferase</keyword>
<dbReference type="AlphaFoldDB" id="A0A9P3UW99"/>
<dbReference type="GeneID" id="83628276"/>
<keyword evidence="4" id="KW-0949">S-adenosyl-L-methionine</keyword>
<dbReference type="PROSITE" id="PS51332">
    <property type="entry name" value="B12_BINDING"/>
    <property type="match status" value="1"/>
</dbReference>
<gene>
    <name evidence="11" type="ORF">Mkiyose1413_07590</name>
    <name evidence="10" type="ORF">SRL2020028_17170</name>
</gene>
<evidence type="ECO:0000256" key="7">
    <source>
        <dbReference type="ARBA" id="ARBA00023014"/>
    </source>
</evidence>
<keyword evidence="7" id="KW-0411">Iron-sulfur</keyword>
<keyword evidence="2" id="KW-0489">Methyltransferase</keyword>
<evidence type="ECO:0000313" key="10">
    <source>
        <dbReference type="EMBL" id="GLB82461.1"/>
    </source>
</evidence>
<reference evidence="11" key="1">
    <citation type="submission" date="2022-08" db="EMBL/GenBank/DDBJ databases">
        <title>Mycobacterium kiyosense sp. nov., scotochromogenic slow-glowing species isolated from respiratory specimens.</title>
        <authorList>
            <person name="Fukano H."/>
            <person name="Kazumi Y."/>
            <person name="Sakagami N."/>
            <person name="Ato M."/>
            <person name="Mitarai S."/>
            <person name="Hoshino Y."/>
        </authorList>
    </citation>
    <scope>NUCLEOTIDE SEQUENCE</scope>
    <source>
        <strain evidence="11">1413</strain>
        <strain evidence="10">SRL2020-028</strain>
    </source>
</reference>
<dbReference type="InterPro" id="IPR023404">
    <property type="entry name" value="rSAM_horseshoe"/>
</dbReference>
<organism evidence="11 12">
    <name type="scientific">Mycobacterium kiyosense</name>
    <dbReference type="NCBI Taxonomy" id="2871094"/>
    <lineage>
        <taxon>Bacteria</taxon>
        <taxon>Bacillati</taxon>
        <taxon>Actinomycetota</taxon>
        <taxon>Actinomycetes</taxon>
        <taxon>Mycobacteriales</taxon>
        <taxon>Mycobacteriaceae</taxon>
        <taxon>Mycobacterium</taxon>
    </lineage>
</organism>
<dbReference type="EMBL" id="BRZI01000003">
    <property type="protein sequence ID" value="GLD28876.1"/>
    <property type="molecule type" value="Genomic_DNA"/>
</dbReference>
<name>A0A9P3UW99_9MYCO</name>
<evidence type="ECO:0000256" key="3">
    <source>
        <dbReference type="ARBA" id="ARBA00022679"/>
    </source>
</evidence>
<dbReference type="SFLD" id="SFLDS00029">
    <property type="entry name" value="Radical_SAM"/>
    <property type="match status" value="1"/>
</dbReference>
<dbReference type="PROSITE" id="PS51918">
    <property type="entry name" value="RADICAL_SAM"/>
    <property type="match status" value="1"/>
</dbReference>
<dbReference type="SUPFAM" id="SSF102114">
    <property type="entry name" value="Radical SAM enzymes"/>
    <property type="match status" value="1"/>
</dbReference>
<evidence type="ECO:0000256" key="2">
    <source>
        <dbReference type="ARBA" id="ARBA00022603"/>
    </source>
</evidence>
<dbReference type="GO" id="GO:0003824">
    <property type="term" value="F:catalytic activity"/>
    <property type="evidence" value="ECO:0007669"/>
    <property type="project" value="InterPro"/>
</dbReference>
<dbReference type="Pfam" id="PF02310">
    <property type="entry name" value="B12-binding"/>
    <property type="match status" value="1"/>
</dbReference>
<evidence type="ECO:0000256" key="5">
    <source>
        <dbReference type="ARBA" id="ARBA00022723"/>
    </source>
</evidence>
<dbReference type="EMBL" id="BRXE01000012">
    <property type="protein sequence ID" value="GLB82461.1"/>
    <property type="molecule type" value="Genomic_DNA"/>
</dbReference>
<dbReference type="InterPro" id="IPR051198">
    <property type="entry name" value="BchE-like"/>
</dbReference>
<dbReference type="Pfam" id="PF04055">
    <property type="entry name" value="Radical_SAM"/>
    <property type="match status" value="1"/>
</dbReference>
<dbReference type="PANTHER" id="PTHR43409:SF7">
    <property type="entry name" value="BLL1977 PROTEIN"/>
    <property type="match status" value="1"/>
</dbReference>
<dbReference type="RefSeq" id="WP_236981459.1">
    <property type="nucleotide sequence ID" value="NZ_BRXE01000012.1"/>
</dbReference>
<comment type="caution">
    <text evidence="11">The sequence shown here is derived from an EMBL/GenBank/DDBJ whole genome shotgun (WGS) entry which is preliminary data.</text>
</comment>
<dbReference type="Proteomes" id="UP001165663">
    <property type="component" value="Unassembled WGS sequence"/>
</dbReference>
<dbReference type="Gene3D" id="3.40.50.280">
    <property type="entry name" value="Cobalamin-binding domain"/>
    <property type="match status" value="1"/>
</dbReference>
<dbReference type="Proteomes" id="UP001064782">
    <property type="component" value="Unassembled WGS sequence"/>
</dbReference>
<keyword evidence="5" id="KW-0479">Metal-binding</keyword>
<sequence>MGGEPHPVLGLAPGQPADVIFVNAPLRDYEQRPRTNDFTLPVLGMAYIATYARAQGFAAGVLDAEAHGLPLQAAAQLINSHSPRWVGLNLLAPTYEMSAKLAELINPHSHLLVGGHHARALPHRVLRDPRMGNCRALVIGEGELRVTELLGDLTARQRLPAVMWQDDRGDIATGNARGPDRARWLAPDLDALPFVDRTLLANDPVDTGQRLRASMVGARGCPYNCSFCGAAVSANPDVTIRVRSPHNIIAEMQQLRDSGVTAFRFVDDLFLGARRVIAEMVSGFTEQGVGDWATWDATGRINVVDRLTDEEIEALHRQGLREVAVGIESASPRVLNLIDKRIDPDMTRRVVTRLLAHHISVKGYFIFGFPTETSAEISATRTLIEQLWALSDHHDADFRASAFEYRPYPGTPDWARLVATGAYSEDELLDYRPVDLTEGGINESMYDRDEFNFAIGRDLAAAPRADIRAALSAVVAEQHRRAQHKAAQPAAADR</sequence>
<dbReference type="InterPro" id="IPR034466">
    <property type="entry name" value="Methyltransferase_Class_B"/>
</dbReference>
<dbReference type="InterPro" id="IPR058240">
    <property type="entry name" value="rSAM_sf"/>
</dbReference>